<proteinExistence type="predicted"/>
<dbReference type="SUPFAM" id="SSF55811">
    <property type="entry name" value="Nudix"/>
    <property type="match status" value="1"/>
</dbReference>
<dbReference type="InterPro" id="IPR036388">
    <property type="entry name" value="WH-like_DNA-bd_sf"/>
</dbReference>
<dbReference type="Gene3D" id="3.90.79.10">
    <property type="entry name" value="Nucleoside Triphosphate Pyrophosphohydrolase"/>
    <property type="match status" value="1"/>
</dbReference>
<gene>
    <name evidence="2" type="ORF">V1I91_10445</name>
</gene>
<organism evidence="2 3">
    <name type="scientific">Maribacter cobaltidurans</name>
    <dbReference type="NCBI Taxonomy" id="1178778"/>
    <lineage>
        <taxon>Bacteria</taxon>
        <taxon>Pseudomonadati</taxon>
        <taxon>Bacteroidota</taxon>
        <taxon>Flavobacteriia</taxon>
        <taxon>Flavobacteriales</taxon>
        <taxon>Flavobacteriaceae</taxon>
        <taxon>Maribacter</taxon>
    </lineage>
</organism>
<protein>
    <submittedName>
        <fullName evidence="2">NUDIX domain-containing protein</fullName>
    </submittedName>
</protein>
<dbReference type="EMBL" id="JAZDDG010000004">
    <property type="protein sequence ID" value="MEE1976489.1"/>
    <property type="molecule type" value="Genomic_DNA"/>
</dbReference>
<dbReference type="PROSITE" id="PS51462">
    <property type="entry name" value="NUDIX"/>
    <property type="match status" value="1"/>
</dbReference>
<dbReference type="InterPro" id="IPR000086">
    <property type="entry name" value="NUDIX_hydrolase_dom"/>
</dbReference>
<dbReference type="CDD" id="cd18873">
    <property type="entry name" value="NUDIX_NadM_like"/>
    <property type="match status" value="1"/>
</dbReference>
<comment type="caution">
    <text evidence="2">The sequence shown here is derived from an EMBL/GenBank/DDBJ whole genome shotgun (WGS) entry which is preliminary data.</text>
</comment>
<dbReference type="InterPro" id="IPR015797">
    <property type="entry name" value="NUDIX_hydrolase-like_dom_sf"/>
</dbReference>
<keyword evidence="3" id="KW-1185">Reference proteome</keyword>
<dbReference type="RefSeq" id="WP_272651187.1">
    <property type="nucleotide sequence ID" value="NZ_JAZDDG010000004.1"/>
</dbReference>
<feature type="domain" description="Nudix hydrolase" evidence="1">
    <location>
        <begin position="29"/>
        <end position="176"/>
    </location>
</feature>
<dbReference type="SUPFAM" id="SSF46785">
    <property type="entry name" value="Winged helix' DNA-binding domain"/>
    <property type="match status" value="1"/>
</dbReference>
<dbReference type="InterPro" id="IPR036390">
    <property type="entry name" value="WH_DNA-bd_sf"/>
</dbReference>
<accession>A0ABU7IU53</accession>
<dbReference type="Gene3D" id="1.10.10.10">
    <property type="entry name" value="Winged helix-like DNA-binding domain superfamily/Winged helix DNA-binding domain"/>
    <property type="match status" value="1"/>
</dbReference>
<evidence type="ECO:0000313" key="2">
    <source>
        <dbReference type="EMBL" id="MEE1976489.1"/>
    </source>
</evidence>
<dbReference type="Proteomes" id="UP001356308">
    <property type="component" value="Unassembled WGS sequence"/>
</dbReference>
<name>A0ABU7IU53_9FLAO</name>
<dbReference type="Pfam" id="PF21906">
    <property type="entry name" value="WHD_NrtR"/>
    <property type="match status" value="1"/>
</dbReference>
<sequence length="249" mass="29504">MWQNATIHYFCNVDFQEFITQGEKKYLPNLSVDMVIIGFHEDKLKCLLLQINEKWLLPGGYILRTESIESATVRILRERTGLPDPHFKFLSVFGGPDRKFTKEWQHFLKSHNLPFKEDSWINDRFVTLAHYSLVDFEKTNPVVGNLDEAFAWFNLDELPNMWMDHKEIVLAAKERLKNDIQKEQVTYNLLPTEFTMPQLHQLHQTILDENLDRSRFQKKMLASGAFERLQKLKKDSPGRNPYKYRVKKS</sequence>
<dbReference type="Pfam" id="PF00293">
    <property type="entry name" value="NUDIX"/>
    <property type="match status" value="1"/>
</dbReference>
<reference evidence="2 3" key="1">
    <citation type="submission" date="2024-01" db="EMBL/GenBank/DDBJ databases">
        <title>Maribacter spp. originated from different algae showed divergent polysaccharides utilization ability.</title>
        <authorList>
            <person name="Wang H."/>
            <person name="Wu Y."/>
        </authorList>
    </citation>
    <scope>NUCLEOTIDE SEQUENCE [LARGE SCALE GENOMIC DNA]</scope>
    <source>
        <strain evidence="2 3">PR1</strain>
    </source>
</reference>
<evidence type="ECO:0000259" key="1">
    <source>
        <dbReference type="PROSITE" id="PS51462"/>
    </source>
</evidence>
<evidence type="ECO:0000313" key="3">
    <source>
        <dbReference type="Proteomes" id="UP001356308"/>
    </source>
</evidence>
<dbReference type="InterPro" id="IPR054105">
    <property type="entry name" value="WHD_NrtR"/>
</dbReference>